<evidence type="ECO:0000313" key="2">
    <source>
        <dbReference type="Proteomes" id="UP000887116"/>
    </source>
</evidence>
<name>A0A8X6FND0_TRICU</name>
<evidence type="ECO:0000313" key="1">
    <source>
        <dbReference type="EMBL" id="GFQ84701.1"/>
    </source>
</evidence>
<reference evidence="1" key="1">
    <citation type="submission" date="2020-07" db="EMBL/GenBank/DDBJ databases">
        <title>Multicomponent nature underlies the extraordinary mechanical properties of spider dragline silk.</title>
        <authorList>
            <person name="Kono N."/>
            <person name="Nakamura H."/>
            <person name="Mori M."/>
            <person name="Yoshida Y."/>
            <person name="Ohtoshi R."/>
            <person name="Malay A.D."/>
            <person name="Moran D.A.P."/>
            <person name="Tomita M."/>
            <person name="Numata K."/>
            <person name="Arakawa K."/>
        </authorList>
    </citation>
    <scope>NUCLEOTIDE SEQUENCE</scope>
</reference>
<comment type="caution">
    <text evidence="1">The sequence shown here is derived from an EMBL/GenBank/DDBJ whole genome shotgun (WGS) entry which is preliminary data.</text>
</comment>
<sequence>MEVSPPSSFEESSGGYLVTLEKCGNSGLAGGPDGTGRIRVAKTMETTNGNSDLAMESLLTLKRQKRSPFPGLTVSNPRHCRPEVSIRLAPPPRRSNKLQTHDISSYEKLILFRMFHLF</sequence>
<protein>
    <submittedName>
        <fullName evidence="1">Uncharacterized protein</fullName>
    </submittedName>
</protein>
<dbReference type="EMBL" id="BMAO01032801">
    <property type="protein sequence ID" value="GFQ84701.1"/>
    <property type="molecule type" value="Genomic_DNA"/>
</dbReference>
<gene>
    <name evidence="1" type="ORF">TNCT_90201</name>
</gene>
<organism evidence="1 2">
    <name type="scientific">Trichonephila clavata</name>
    <name type="common">Joro spider</name>
    <name type="synonym">Nephila clavata</name>
    <dbReference type="NCBI Taxonomy" id="2740835"/>
    <lineage>
        <taxon>Eukaryota</taxon>
        <taxon>Metazoa</taxon>
        <taxon>Ecdysozoa</taxon>
        <taxon>Arthropoda</taxon>
        <taxon>Chelicerata</taxon>
        <taxon>Arachnida</taxon>
        <taxon>Araneae</taxon>
        <taxon>Araneomorphae</taxon>
        <taxon>Entelegynae</taxon>
        <taxon>Araneoidea</taxon>
        <taxon>Nephilidae</taxon>
        <taxon>Trichonephila</taxon>
    </lineage>
</organism>
<keyword evidence="2" id="KW-1185">Reference proteome</keyword>
<dbReference type="Proteomes" id="UP000887116">
    <property type="component" value="Unassembled WGS sequence"/>
</dbReference>
<dbReference type="AlphaFoldDB" id="A0A8X6FND0"/>
<accession>A0A8X6FND0</accession>
<proteinExistence type="predicted"/>